<evidence type="ECO:0000256" key="7">
    <source>
        <dbReference type="SAM" id="Phobius"/>
    </source>
</evidence>
<dbReference type="RefSeq" id="WP_120342674.1">
    <property type="nucleotide sequence ID" value="NZ_MCAS01000001.1"/>
</dbReference>
<evidence type="ECO:0000256" key="5">
    <source>
        <dbReference type="ARBA" id="ARBA00022989"/>
    </source>
</evidence>
<feature type="transmembrane region" description="Helical" evidence="7">
    <location>
        <begin position="70"/>
        <end position="94"/>
    </location>
</feature>
<dbReference type="AlphaFoldDB" id="A0A3R7EBC6"/>
<dbReference type="OrthoDB" id="9034221at2"/>
<feature type="transmembrane region" description="Helical" evidence="7">
    <location>
        <begin position="233"/>
        <end position="257"/>
    </location>
</feature>
<keyword evidence="4 7" id="KW-0812">Transmembrane</keyword>
<evidence type="ECO:0000256" key="3">
    <source>
        <dbReference type="ARBA" id="ARBA00022475"/>
    </source>
</evidence>
<protein>
    <submittedName>
        <fullName evidence="8">Translocase</fullName>
    </submittedName>
</protein>
<feature type="transmembrane region" description="Helical" evidence="7">
    <location>
        <begin position="312"/>
        <end position="335"/>
    </location>
</feature>
<gene>
    <name evidence="8" type="ORF">BCY88_02490</name>
</gene>
<feature type="transmembrane region" description="Helical" evidence="7">
    <location>
        <begin position="378"/>
        <end position="399"/>
    </location>
</feature>
<keyword evidence="6 7" id="KW-0472">Membrane</keyword>
<feature type="transmembrane region" description="Helical" evidence="7">
    <location>
        <begin position="100"/>
        <end position="122"/>
    </location>
</feature>
<dbReference type="Proteomes" id="UP000283709">
    <property type="component" value="Unassembled WGS sequence"/>
</dbReference>
<evidence type="ECO:0000313" key="8">
    <source>
        <dbReference type="EMBL" id="RKF51037.1"/>
    </source>
</evidence>
<name>A0A3R7EBC6_9BURK</name>
<comment type="similarity">
    <text evidence="2">Belongs to the polysaccharide synthase family.</text>
</comment>
<feature type="transmembrane region" description="Helical" evidence="7">
    <location>
        <begin position="159"/>
        <end position="180"/>
    </location>
</feature>
<feature type="transmembrane region" description="Helical" evidence="7">
    <location>
        <begin position="278"/>
        <end position="300"/>
    </location>
</feature>
<evidence type="ECO:0000313" key="9">
    <source>
        <dbReference type="Proteomes" id="UP000283709"/>
    </source>
</evidence>
<reference evidence="8 9" key="1">
    <citation type="submission" date="2016-07" db="EMBL/GenBank/DDBJ databases">
        <title>Genome analysis of Burkholderia fungorum ES3-20.</title>
        <authorList>
            <person name="Xu D."/>
            <person name="Yao R."/>
            <person name="Zheng S."/>
        </authorList>
    </citation>
    <scope>NUCLEOTIDE SEQUENCE [LARGE SCALE GENOMIC DNA]</scope>
    <source>
        <strain evidence="8 9">ES3-20</strain>
    </source>
</reference>
<proteinExistence type="inferred from homology"/>
<comment type="subcellular location">
    <subcellularLocation>
        <location evidence="1">Cell membrane</location>
        <topology evidence="1">Multi-pass membrane protein</topology>
    </subcellularLocation>
</comment>
<feature type="transmembrane region" description="Helical" evidence="7">
    <location>
        <begin position="201"/>
        <end position="227"/>
    </location>
</feature>
<dbReference type="PANTHER" id="PTHR30250">
    <property type="entry name" value="PST FAMILY PREDICTED COLANIC ACID TRANSPORTER"/>
    <property type="match status" value="1"/>
</dbReference>
<feature type="transmembrane region" description="Helical" evidence="7">
    <location>
        <begin position="134"/>
        <end position="153"/>
    </location>
</feature>
<comment type="caution">
    <text evidence="8">The sequence shown here is derived from an EMBL/GenBank/DDBJ whole genome shotgun (WGS) entry which is preliminary data.</text>
</comment>
<evidence type="ECO:0000256" key="6">
    <source>
        <dbReference type="ARBA" id="ARBA00023136"/>
    </source>
</evidence>
<evidence type="ECO:0000256" key="1">
    <source>
        <dbReference type="ARBA" id="ARBA00004651"/>
    </source>
</evidence>
<dbReference type="InterPro" id="IPR050833">
    <property type="entry name" value="Poly_Biosynth_Transport"/>
</dbReference>
<dbReference type="GO" id="GO:0005886">
    <property type="term" value="C:plasma membrane"/>
    <property type="evidence" value="ECO:0007669"/>
    <property type="project" value="UniProtKB-SubCell"/>
</dbReference>
<feature type="transmembrane region" description="Helical" evidence="7">
    <location>
        <begin position="347"/>
        <end position="366"/>
    </location>
</feature>
<evidence type="ECO:0000256" key="4">
    <source>
        <dbReference type="ARBA" id="ARBA00022692"/>
    </source>
</evidence>
<dbReference type="Pfam" id="PF13440">
    <property type="entry name" value="Polysacc_synt_3"/>
    <property type="match status" value="1"/>
</dbReference>
<accession>A0A3R7EBC6</accession>
<dbReference type="PANTHER" id="PTHR30250:SF10">
    <property type="entry name" value="LIPOPOLYSACCHARIDE BIOSYNTHESIS PROTEIN WZXC"/>
    <property type="match status" value="1"/>
</dbReference>
<sequence length="410" mass="44238">MIRLKDSVVSMTGVVTGQIALFLCVSLIGRLRGPEALGHFNYLLALGTFAGTLLALRFELACVTDSPRQSFSGFVNVMALSGGVIAIAIVVMVASGHGELLIVGAYAFASFTQIAAGSYLNSLRRYDLIAASRFAVNLSFLLCLIAALEFKAINALDVFETYTAINLAISTVMLIGVLWHGRRHGYSLVLSRSFFADNVRFAKYILPSTICGSVLTYALAIIIPRWFDAESAGYFAAAYRLGFFPVSLIGQSLGGVFRRDAIGAVARQDAASVLPRVFLTYARSLALLALGYAVGGALLFEPLVRLFFGERWIGASGFFYALIPLFAVQMIYVPLSQIFLATREQRLDLSFQLCCGVVLMGVLFAAKALDLSVHSSVQVFSLAGTAMMILGVMLTFRVMSVSAARLRVSI</sequence>
<keyword evidence="5 7" id="KW-1133">Transmembrane helix</keyword>
<feature type="transmembrane region" description="Helical" evidence="7">
    <location>
        <begin position="7"/>
        <end position="28"/>
    </location>
</feature>
<organism evidence="8 9">
    <name type="scientific">Paraburkholderia fungorum</name>
    <dbReference type="NCBI Taxonomy" id="134537"/>
    <lineage>
        <taxon>Bacteria</taxon>
        <taxon>Pseudomonadati</taxon>
        <taxon>Pseudomonadota</taxon>
        <taxon>Betaproteobacteria</taxon>
        <taxon>Burkholderiales</taxon>
        <taxon>Burkholderiaceae</taxon>
        <taxon>Paraburkholderia</taxon>
    </lineage>
</organism>
<keyword evidence="3" id="KW-1003">Cell membrane</keyword>
<feature type="transmembrane region" description="Helical" evidence="7">
    <location>
        <begin position="40"/>
        <end position="58"/>
    </location>
</feature>
<evidence type="ECO:0000256" key="2">
    <source>
        <dbReference type="ARBA" id="ARBA00007430"/>
    </source>
</evidence>
<dbReference type="EMBL" id="MCAS01000001">
    <property type="protein sequence ID" value="RKF51037.1"/>
    <property type="molecule type" value="Genomic_DNA"/>
</dbReference>